<name>A0ABT1J0R3_9ACTN</name>
<gene>
    <name evidence="4" type="ORF">FHR36_004178</name>
</gene>
<dbReference type="SUPFAM" id="SSF50978">
    <property type="entry name" value="WD40 repeat-like"/>
    <property type="match status" value="1"/>
</dbReference>
<organism evidence="4 5">
    <name type="scientific">Kitasatospora paracochleata</name>
    <dbReference type="NCBI Taxonomy" id="58354"/>
    <lineage>
        <taxon>Bacteria</taxon>
        <taxon>Bacillati</taxon>
        <taxon>Actinomycetota</taxon>
        <taxon>Actinomycetes</taxon>
        <taxon>Kitasatosporales</taxon>
        <taxon>Streptomycetaceae</taxon>
        <taxon>Kitasatospora</taxon>
    </lineage>
</organism>
<keyword evidence="5" id="KW-1185">Reference proteome</keyword>
<dbReference type="Pfam" id="PF00400">
    <property type="entry name" value="WD40"/>
    <property type="match status" value="1"/>
</dbReference>
<dbReference type="SMART" id="SM00320">
    <property type="entry name" value="WD40"/>
    <property type="match status" value="4"/>
</dbReference>
<accession>A0ABT1J0R3</accession>
<evidence type="ECO:0000256" key="1">
    <source>
        <dbReference type="ARBA" id="ARBA00022574"/>
    </source>
</evidence>
<protein>
    <submittedName>
        <fullName evidence="4">WD40 repeat protein</fullName>
    </submittedName>
</protein>
<evidence type="ECO:0000256" key="2">
    <source>
        <dbReference type="ARBA" id="ARBA00022737"/>
    </source>
</evidence>
<evidence type="ECO:0000313" key="5">
    <source>
        <dbReference type="Proteomes" id="UP001206483"/>
    </source>
</evidence>
<feature type="region of interest" description="Disordered" evidence="3">
    <location>
        <begin position="316"/>
        <end position="341"/>
    </location>
</feature>
<feature type="region of interest" description="Disordered" evidence="3">
    <location>
        <begin position="199"/>
        <end position="220"/>
    </location>
</feature>
<dbReference type="InterPro" id="IPR015943">
    <property type="entry name" value="WD40/YVTN_repeat-like_dom_sf"/>
</dbReference>
<dbReference type="InterPro" id="IPR036322">
    <property type="entry name" value="WD40_repeat_dom_sf"/>
</dbReference>
<dbReference type="Gene3D" id="2.130.10.10">
    <property type="entry name" value="YVTN repeat-like/Quinoprotein amine dehydrogenase"/>
    <property type="match status" value="2"/>
</dbReference>
<evidence type="ECO:0000256" key="3">
    <source>
        <dbReference type="SAM" id="MobiDB-lite"/>
    </source>
</evidence>
<dbReference type="RefSeq" id="WP_253799663.1">
    <property type="nucleotide sequence ID" value="NZ_BAAAUB010000023.1"/>
</dbReference>
<keyword evidence="2" id="KW-0677">Repeat</keyword>
<proteinExistence type="predicted"/>
<dbReference type="EMBL" id="JAMZDX010000004">
    <property type="protein sequence ID" value="MCP2311015.1"/>
    <property type="molecule type" value="Genomic_DNA"/>
</dbReference>
<dbReference type="PANTHER" id="PTHR19848">
    <property type="entry name" value="WD40 REPEAT PROTEIN"/>
    <property type="match status" value="1"/>
</dbReference>
<reference evidence="4 5" key="1">
    <citation type="submission" date="2022-06" db="EMBL/GenBank/DDBJ databases">
        <title>Sequencing the genomes of 1000 actinobacteria strains.</title>
        <authorList>
            <person name="Klenk H.-P."/>
        </authorList>
    </citation>
    <scope>NUCLEOTIDE SEQUENCE [LARGE SCALE GENOMIC DNA]</scope>
    <source>
        <strain evidence="4 5">DSM 41656</strain>
    </source>
</reference>
<sequence length="692" mass="71562">MSAKLPLDSPRWSELGGVAVDEVRQVMAAMEAVTAGGSGDSSGDGSGDGWYEVWRGVADGVMREDIVLDGAYAVLPHVVDTASALPPERFVEFWVDLGFLVTAAGRRPVPADLQAGLDAALRRAERSAVRALLAADTPAVECARLALSCVALTGHHIAEVLWRFLDPEETYLVLVCPECDTETELADFLVDPVRPPFEAPASPDAEADADGGRDGGHPWGEVAAALRDDALGEGWEPFVRVAREVAAAGVPRETSGQAVLCLAAAMVAVKGAPGWAGAQWARTLMLLTGSHHCPDCEQTWTTADCLVPHPDGARPYSDGPAVRSTLDGNRPTGGGRNRLRRDGNRLLTADGTPGGQVTEFGAPEATAGEGVNALAVVVRPGLPTLVVGAGDSGTLRLWDPADGRLRLGPLTGHPDRVRSLTALALPDGTVLTASGGDTGTVGLWDATTGQPVLRPVGNWLGEVIGMCAAALPDGRTVLVTATSRGAVRLRDPRTGDPLARLNPQGRPITSVAAVPIAADHTLIAAADAQGDVHLWDPTVDDLWDRGAAVPPNARTLGDLRHRVTAVAAAPAYGRTLLATGDRNGVVLLWDPETGRPVGDGLPPDTAGGPVTALAALTLPGRPGVVISGSRQGRSVRIWEPETGAVRRVELDVAVTCLAAAAAGSGVEVIVGHDLGVLRLSVTAQPVGPVKSS</sequence>
<dbReference type="Proteomes" id="UP001206483">
    <property type="component" value="Unassembled WGS sequence"/>
</dbReference>
<evidence type="ECO:0000313" key="4">
    <source>
        <dbReference type="EMBL" id="MCP2311015.1"/>
    </source>
</evidence>
<dbReference type="InterPro" id="IPR001680">
    <property type="entry name" value="WD40_rpt"/>
</dbReference>
<keyword evidence="1" id="KW-0853">WD repeat</keyword>
<dbReference type="PANTHER" id="PTHR19848:SF8">
    <property type="entry name" value="F-BOX AND WD REPEAT DOMAIN CONTAINING 7"/>
    <property type="match status" value="1"/>
</dbReference>
<comment type="caution">
    <text evidence="4">The sequence shown here is derived from an EMBL/GenBank/DDBJ whole genome shotgun (WGS) entry which is preliminary data.</text>
</comment>